<name>A0A1D8JGQ6_9BACL</name>
<reference evidence="1 2" key="1">
    <citation type="submission" date="2016-09" db="EMBL/GenBank/DDBJ databases">
        <title>Complete genome sequence of the Lysinibacillus sphaericus LMG 22257, a specie of Bacillus with ureolytic activity that can effectively biodeposit calcium carbonate.</title>
        <authorList>
            <person name="Yan W."/>
        </authorList>
    </citation>
    <scope>NUCLEOTIDE SEQUENCE [LARGE SCALE GENOMIC DNA]</scope>
    <source>
        <strain evidence="1 2">LMG 22257</strain>
    </source>
</reference>
<organism evidence="1 2">
    <name type="scientific">Sporosarcina ureilytica</name>
    <dbReference type="NCBI Taxonomy" id="298596"/>
    <lineage>
        <taxon>Bacteria</taxon>
        <taxon>Bacillati</taxon>
        <taxon>Bacillota</taxon>
        <taxon>Bacilli</taxon>
        <taxon>Bacillales</taxon>
        <taxon>Caryophanaceae</taxon>
        <taxon>Sporosarcina</taxon>
    </lineage>
</organism>
<accession>A0A1D8JGQ6</accession>
<keyword evidence="2" id="KW-1185">Reference proteome</keyword>
<dbReference type="AlphaFoldDB" id="A0A1D8JGQ6"/>
<sequence>MDFKVVKIVDEYLIVVDYGLKHDASEGDILEVIKIGEEVVDPDTSDSLGTLDIIKARVKVKNAYEHMSLCISNEKIASNSSLGNFGSTLAALSEGLSSTQIKALKVNTKQISGGYDESSDLTISVGDLVKVREAELHNPDDYLE</sequence>
<proteinExistence type="predicted"/>
<dbReference type="EMBL" id="CP017560">
    <property type="protein sequence ID" value="AOV07902.1"/>
    <property type="molecule type" value="Genomic_DNA"/>
</dbReference>
<gene>
    <name evidence="1" type="ORF">BI350_10380</name>
</gene>
<dbReference type="RefSeq" id="WP_075528048.1">
    <property type="nucleotide sequence ID" value="NZ_CP017560.1"/>
</dbReference>
<evidence type="ECO:0000313" key="1">
    <source>
        <dbReference type="EMBL" id="AOV07902.1"/>
    </source>
</evidence>
<dbReference type="Proteomes" id="UP000185746">
    <property type="component" value="Chromosome"/>
</dbReference>
<dbReference type="KEGG" id="surl:BI350_10380"/>
<protein>
    <submittedName>
        <fullName evidence="1">Uncharacterized protein</fullName>
    </submittedName>
</protein>
<evidence type="ECO:0000313" key="2">
    <source>
        <dbReference type="Proteomes" id="UP000185746"/>
    </source>
</evidence>